<evidence type="ECO:0000313" key="1">
    <source>
        <dbReference type="EMBL" id="ALX47764.1"/>
    </source>
</evidence>
<evidence type="ECO:0008006" key="3">
    <source>
        <dbReference type="Google" id="ProtNLM"/>
    </source>
</evidence>
<dbReference type="KEGG" id="lao:AOX59_03565"/>
<protein>
    <recommendedName>
        <fullName evidence="3">TRASH domain-containing protein</fullName>
    </recommendedName>
</protein>
<gene>
    <name evidence="1" type="ORF">AOX59_03565</name>
</gene>
<reference evidence="1 2" key="1">
    <citation type="submission" date="2016-01" db="EMBL/GenBank/DDBJ databases">
        <title>Complete genome sequence of strain Lentibacillus amyloliquefaciens LAM0015T isolated from saline sediment.</title>
        <authorList>
            <person name="Wang J.-L."/>
            <person name="He M.-X."/>
        </authorList>
    </citation>
    <scope>NUCLEOTIDE SEQUENCE [LARGE SCALE GENOMIC DNA]</scope>
    <source>
        <strain evidence="1 2">LAM0015</strain>
    </source>
</reference>
<dbReference type="Proteomes" id="UP000050331">
    <property type="component" value="Chromosome"/>
</dbReference>
<evidence type="ECO:0000313" key="2">
    <source>
        <dbReference type="Proteomes" id="UP000050331"/>
    </source>
</evidence>
<accession>A0A0U4FJ35</accession>
<dbReference type="STRING" id="1472767.AOX59_03565"/>
<name>A0A0U4FJ35_9BACI</name>
<proteinExistence type="predicted"/>
<dbReference type="EMBL" id="CP013862">
    <property type="protein sequence ID" value="ALX47764.1"/>
    <property type="molecule type" value="Genomic_DNA"/>
</dbReference>
<sequence length="74" mass="8750">MSFFDSKANKEVTIMFMNENVRCGNCGGFLNRDDTLFDEQAEVFFCDNDCLDEWADDHFDDIMKQYKRMHIYAG</sequence>
<organism evidence="1 2">
    <name type="scientific">Lentibacillus amyloliquefaciens</name>
    <dbReference type="NCBI Taxonomy" id="1472767"/>
    <lineage>
        <taxon>Bacteria</taxon>
        <taxon>Bacillati</taxon>
        <taxon>Bacillota</taxon>
        <taxon>Bacilli</taxon>
        <taxon>Bacillales</taxon>
        <taxon>Bacillaceae</taxon>
        <taxon>Lentibacillus</taxon>
    </lineage>
</organism>
<keyword evidence="2" id="KW-1185">Reference proteome</keyword>
<dbReference type="AlphaFoldDB" id="A0A0U4FJ35"/>